<feature type="compositionally biased region" description="Basic and acidic residues" evidence="1">
    <location>
        <begin position="604"/>
        <end position="618"/>
    </location>
</feature>
<keyword evidence="4" id="KW-1185">Reference proteome</keyword>
<feature type="compositionally biased region" description="Low complexity" evidence="1">
    <location>
        <begin position="644"/>
        <end position="656"/>
    </location>
</feature>
<feature type="region of interest" description="Disordered" evidence="1">
    <location>
        <begin position="644"/>
        <end position="664"/>
    </location>
</feature>
<sequence>MTPPDGLAGTGPWVVVFVVLAAIVAAHRRRVRARRTAVLDVGDASTFLPDPQVDGVRPPRTVRTSALLVVVAIMAGTSLIGTPAIAQSLDCKEAPEPDRPGTGLVGSLDALRPDAGEPGSVYREVGYAGMVWHNYDLGCAGQAVLNPSTTTDTWLGNQTFNIAKLTVAGVNWAHYLIATGGALLTPLDDIITTATKAMYDAVFTTFVGIALLILAVVLIVLAMRGDLARQAQRAGFAALALLIGSAAYLAPVDWSKAADGLLLDGVTQMQEGFLSQIGLGNRDTLPTVLVDQVIYRNWERGEFGSPDVPQAQQFGRDLLRAQTFTIDEVLDGKDTGALAQEKKNQFTTIAGQLGDRYTYFQGKSGSRIGTGLLAVVQALCIALFQLLSKVLVLVAMLLLRLMVMCAPAIAVLAILKPDLLPALLRVAGAAIVNTLIVGALAGLHALLVVSLFRPDSGIDLWLALLVTGVVTVVMWAVARPFRRLVSMVSLTREQFGGIVPGVGAGPMSGVWRRFRGGPVDDRQARWWTDRQASGTGGDPDGGRPETVMATATVVGGASAARQPRRRSEVTPGGAAAIGASGRRALPAGAGGAPARTNGVPGRSDPGEVDERVIYRRPDATPPRPRTPALDPEVVDGVSVYRIYRPARTGTRTPTRTAYRRTEDR</sequence>
<feature type="compositionally biased region" description="Low complexity" evidence="1">
    <location>
        <begin position="572"/>
        <end position="595"/>
    </location>
</feature>
<keyword evidence="2" id="KW-0472">Membrane</keyword>
<feature type="transmembrane region" description="Helical" evidence="2">
    <location>
        <begin position="368"/>
        <end position="387"/>
    </location>
</feature>
<dbReference type="Proteomes" id="UP000321685">
    <property type="component" value="Unassembled WGS sequence"/>
</dbReference>
<proteinExistence type="predicted"/>
<feature type="transmembrane region" description="Helical" evidence="2">
    <location>
        <begin position="6"/>
        <end position="26"/>
    </location>
</feature>
<organism evidence="3 4">
    <name type="scientific">Pseudonocardia sulfidoxydans NBRC 16205</name>
    <dbReference type="NCBI Taxonomy" id="1223511"/>
    <lineage>
        <taxon>Bacteria</taxon>
        <taxon>Bacillati</taxon>
        <taxon>Actinomycetota</taxon>
        <taxon>Actinomycetes</taxon>
        <taxon>Pseudonocardiales</taxon>
        <taxon>Pseudonocardiaceae</taxon>
        <taxon>Pseudonocardia</taxon>
    </lineage>
</organism>
<keyword evidence="2" id="KW-1133">Transmembrane helix</keyword>
<feature type="region of interest" description="Disordered" evidence="1">
    <location>
        <begin position="522"/>
        <end position="632"/>
    </location>
</feature>
<dbReference type="AlphaFoldDB" id="A0A511DEW6"/>
<evidence type="ECO:0000313" key="4">
    <source>
        <dbReference type="Proteomes" id="UP000321685"/>
    </source>
</evidence>
<keyword evidence="2" id="KW-0812">Transmembrane</keyword>
<reference evidence="3 4" key="1">
    <citation type="submission" date="2019-07" db="EMBL/GenBank/DDBJ databases">
        <title>Whole genome shotgun sequence of Pseudonocardia sulfidoxydans NBRC 16205.</title>
        <authorList>
            <person name="Hosoyama A."/>
            <person name="Uohara A."/>
            <person name="Ohji S."/>
            <person name="Ichikawa N."/>
        </authorList>
    </citation>
    <scope>NUCLEOTIDE SEQUENCE [LARGE SCALE GENOMIC DNA]</scope>
    <source>
        <strain evidence="3 4">NBRC 16205</strain>
    </source>
</reference>
<accession>A0A511DEW6</accession>
<name>A0A511DEW6_9PSEU</name>
<evidence type="ECO:0000256" key="1">
    <source>
        <dbReference type="SAM" id="MobiDB-lite"/>
    </source>
</evidence>
<protein>
    <recommendedName>
        <fullName evidence="5">MFS transporter</fullName>
    </recommendedName>
</protein>
<feature type="transmembrane region" description="Helical" evidence="2">
    <location>
        <begin position="66"/>
        <end position="86"/>
    </location>
</feature>
<evidence type="ECO:0008006" key="5">
    <source>
        <dbReference type="Google" id="ProtNLM"/>
    </source>
</evidence>
<feature type="transmembrane region" description="Helical" evidence="2">
    <location>
        <begin position="201"/>
        <end position="223"/>
    </location>
</feature>
<evidence type="ECO:0000313" key="3">
    <source>
        <dbReference type="EMBL" id="GEL23312.1"/>
    </source>
</evidence>
<feature type="transmembrane region" description="Helical" evidence="2">
    <location>
        <begin position="458"/>
        <end position="478"/>
    </location>
</feature>
<feature type="compositionally biased region" description="Low complexity" evidence="1">
    <location>
        <begin position="546"/>
        <end position="560"/>
    </location>
</feature>
<comment type="caution">
    <text evidence="3">The sequence shown here is derived from an EMBL/GenBank/DDBJ whole genome shotgun (WGS) entry which is preliminary data.</text>
</comment>
<dbReference type="OrthoDB" id="4480700at2"/>
<feature type="transmembrane region" description="Helical" evidence="2">
    <location>
        <begin position="393"/>
        <end position="415"/>
    </location>
</feature>
<dbReference type="RefSeq" id="WP_147106172.1">
    <property type="nucleotide sequence ID" value="NZ_BJVJ01000018.1"/>
</dbReference>
<dbReference type="EMBL" id="BJVJ01000018">
    <property type="protein sequence ID" value="GEL23312.1"/>
    <property type="molecule type" value="Genomic_DNA"/>
</dbReference>
<feature type="transmembrane region" description="Helical" evidence="2">
    <location>
        <begin position="427"/>
        <end position="452"/>
    </location>
</feature>
<evidence type="ECO:0000256" key="2">
    <source>
        <dbReference type="SAM" id="Phobius"/>
    </source>
</evidence>
<gene>
    <name evidence="3" type="ORF">PSU4_22660</name>
</gene>